<proteinExistence type="inferred from homology"/>
<dbReference type="GO" id="GO:0080090">
    <property type="term" value="P:regulation of primary metabolic process"/>
    <property type="evidence" value="ECO:0007669"/>
    <property type="project" value="UniProtKB-ARBA"/>
</dbReference>
<dbReference type="AlphaFoldDB" id="A0A6J8D2L0"/>
<evidence type="ECO:0000313" key="4">
    <source>
        <dbReference type="EMBL" id="CAC5402963.1"/>
    </source>
</evidence>
<feature type="region of interest" description="Disordered" evidence="2">
    <location>
        <begin position="1"/>
        <end position="22"/>
    </location>
</feature>
<feature type="compositionally biased region" description="Basic and acidic residues" evidence="2">
    <location>
        <begin position="7"/>
        <end position="22"/>
    </location>
</feature>
<dbReference type="EMBL" id="CACVKT020006656">
    <property type="protein sequence ID" value="CAC5402963.1"/>
    <property type="molecule type" value="Genomic_DNA"/>
</dbReference>
<dbReference type="InterPro" id="IPR045099">
    <property type="entry name" value="PITH1-like"/>
</dbReference>
<dbReference type="SUPFAM" id="SSF49785">
    <property type="entry name" value="Galactose-binding domain-like"/>
    <property type="match status" value="1"/>
</dbReference>
<dbReference type="OrthoDB" id="2635at2759"/>
<sequence length="211" mass="23896">MPGHGHSHGEGGCEHDHDHAPESDLASSYSLYLKIDTERVTCLNESTEDSGKHVFKPWDKRMDKEKFVESDADEELLFNIPFTGNVKLKGIILIGGEDETHPNKMRLFKNRANMTFDDVSVDADQEFEIHPDTQGVVEYNPKVVRFSSVHHLTIHFPSNFGADNTKVYYIGLKGDFTEAHRHEVTICTYEARAMPQDHKANAFDGVNHQIS</sequence>
<dbReference type="Proteomes" id="UP000507470">
    <property type="component" value="Unassembled WGS sequence"/>
</dbReference>
<feature type="domain" description="PITH" evidence="3">
    <location>
        <begin position="20"/>
        <end position="192"/>
    </location>
</feature>
<dbReference type="GO" id="GO:0060255">
    <property type="term" value="P:regulation of macromolecule metabolic process"/>
    <property type="evidence" value="ECO:0007669"/>
    <property type="project" value="UniProtKB-ARBA"/>
</dbReference>
<gene>
    <name evidence="4" type="ORF">MCOR_36882</name>
</gene>
<dbReference type="InterPro" id="IPR037047">
    <property type="entry name" value="PITH_dom_sf"/>
</dbReference>
<evidence type="ECO:0000313" key="5">
    <source>
        <dbReference type="Proteomes" id="UP000507470"/>
    </source>
</evidence>
<protein>
    <submittedName>
        <fullName evidence="4">PITH domain-containing protein GA19395,PITH domain-containing protein CG6153,PITH domain-containing protein ZK353.9,PITH domain-containing protein 1</fullName>
    </submittedName>
</protein>
<dbReference type="GO" id="GO:0005634">
    <property type="term" value="C:nucleus"/>
    <property type="evidence" value="ECO:0007669"/>
    <property type="project" value="TreeGrafter"/>
</dbReference>
<name>A0A6J8D2L0_MYTCO</name>
<evidence type="ECO:0000256" key="1">
    <source>
        <dbReference type="ARBA" id="ARBA00025788"/>
    </source>
</evidence>
<dbReference type="FunFam" id="2.60.120.470:FF:000002">
    <property type="entry name" value="PITH domain-containing protein 1"/>
    <property type="match status" value="1"/>
</dbReference>
<dbReference type="PROSITE" id="PS51532">
    <property type="entry name" value="PITH"/>
    <property type="match status" value="1"/>
</dbReference>
<evidence type="ECO:0000256" key="2">
    <source>
        <dbReference type="SAM" id="MobiDB-lite"/>
    </source>
</evidence>
<dbReference type="GO" id="GO:0005737">
    <property type="term" value="C:cytoplasm"/>
    <property type="evidence" value="ECO:0007669"/>
    <property type="project" value="UniProtKB-ARBA"/>
</dbReference>
<reference evidence="4 5" key="1">
    <citation type="submission" date="2020-06" db="EMBL/GenBank/DDBJ databases">
        <authorList>
            <person name="Li R."/>
            <person name="Bekaert M."/>
        </authorList>
    </citation>
    <scope>NUCLEOTIDE SEQUENCE [LARGE SCALE GENOMIC DNA]</scope>
    <source>
        <strain evidence="5">wild</strain>
    </source>
</reference>
<dbReference type="InterPro" id="IPR008979">
    <property type="entry name" value="Galactose-bd-like_sf"/>
</dbReference>
<dbReference type="Gene3D" id="2.60.120.470">
    <property type="entry name" value="PITH domain"/>
    <property type="match status" value="1"/>
</dbReference>
<keyword evidence="5" id="KW-1185">Reference proteome</keyword>
<dbReference type="PANTHER" id="PTHR12175:SF1">
    <property type="entry name" value="PITH DOMAIN-CONTAINING PROTEIN 1"/>
    <property type="match status" value="1"/>
</dbReference>
<organism evidence="4 5">
    <name type="scientific">Mytilus coruscus</name>
    <name type="common">Sea mussel</name>
    <dbReference type="NCBI Taxonomy" id="42192"/>
    <lineage>
        <taxon>Eukaryota</taxon>
        <taxon>Metazoa</taxon>
        <taxon>Spiralia</taxon>
        <taxon>Lophotrochozoa</taxon>
        <taxon>Mollusca</taxon>
        <taxon>Bivalvia</taxon>
        <taxon>Autobranchia</taxon>
        <taxon>Pteriomorphia</taxon>
        <taxon>Mytilida</taxon>
        <taxon>Mytiloidea</taxon>
        <taxon>Mytilidae</taxon>
        <taxon>Mytilinae</taxon>
        <taxon>Mytilus</taxon>
    </lineage>
</organism>
<dbReference type="InterPro" id="IPR010400">
    <property type="entry name" value="PITH_dom"/>
</dbReference>
<dbReference type="GO" id="GO:0045654">
    <property type="term" value="P:positive regulation of megakaryocyte differentiation"/>
    <property type="evidence" value="ECO:0007669"/>
    <property type="project" value="UniProtKB-ARBA"/>
</dbReference>
<dbReference type="PANTHER" id="PTHR12175">
    <property type="entry name" value="AD039 HT014 THIOREDOXIN FAMILY TRP26"/>
    <property type="match status" value="1"/>
</dbReference>
<evidence type="ECO:0000259" key="3">
    <source>
        <dbReference type="PROSITE" id="PS51532"/>
    </source>
</evidence>
<comment type="similarity">
    <text evidence="1">Belongs to the PITHD1 family.</text>
</comment>
<dbReference type="Pfam" id="PF06201">
    <property type="entry name" value="PITH"/>
    <property type="match status" value="1"/>
</dbReference>
<accession>A0A6J8D2L0</accession>